<name>A0A857J880_9BURK</name>
<dbReference type="Pfam" id="PF00345">
    <property type="entry name" value="PapD_N"/>
    <property type="match status" value="1"/>
</dbReference>
<dbReference type="PANTHER" id="PTHR30251">
    <property type="entry name" value="PILUS ASSEMBLY CHAPERONE"/>
    <property type="match status" value="1"/>
</dbReference>
<reference evidence="2 3" key="1">
    <citation type="submission" date="2020-01" db="EMBL/GenBank/DDBJ databases">
        <title>Genome sequencing of strain KACC 21265.</title>
        <authorList>
            <person name="Heo J."/>
            <person name="Kim S.-J."/>
            <person name="Kim J.-S."/>
            <person name="Hong S.-B."/>
            <person name="Kwon S.-W."/>
        </authorList>
    </citation>
    <scope>NUCLEOTIDE SEQUENCE [LARGE SCALE GENOMIC DNA]</scope>
    <source>
        <strain evidence="2 3">KACC 21265</strain>
    </source>
</reference>
<dbReference type="AlphaFoldDB" id="A0A857J880"/>
<keyword evidence="3" id="KW-1185">Reference proteome</keyword>
<evidence type="ECO:0000313" key="2">
    <source>
        <dbReference type="EMBL" id="QHI98978.1"/>
    </source>
</evidence>
<evidence type="ECO:0000313" key="3">
    <source>
        <dbReference type="Proteomes" id="UP000464787"/>
    </source>
</evidence>
<proteinExistence type="predicted"/>
<dbReference type="InterPro" id="IPR050643">
    <property type="entry name" value="Periplasmic_pilus_chap"/>
</dbReference>
<dbReference type="InterPro" id="IPR006311">
    <property type="entry name" value="TAT_signal"/>
</dbReference>
<dbReference type="RefSeq" id="WP_160552666.1">
    <property type="nucleotide sequence ID" value="NZ_CP047650.1"/>
</dbReference>
<dbReference type="InterPro" id="IPR008962">
    <property type="entry name" value="PapD-like_sf"/>
</dbReference>
<dbReference type="PROSITE" id="PS51318">
    <property type="entry name" value="TAT"/>
    <property type="match status" value="1"/>
</dbReference>
<dbReference type="Proteomes" id="UP000464787">
    <property type="component" value="Chromosome"/>
</dbReference>
<evidence type="ECO:0000259" key="1">
    <source>
        <dbReference type="Pfam" id="PF00345"/>
    </source>
</evidence>
<dbReference type="GO" id="GO:0071555">
    <property type="term" value="P:cell wall organization"/>
    <property type="evidence" value="ECO:0007669"/>
    <property type="project" value="InterPro"/>
</dbReference>
<dbReference type="InterPro" id="IPR016147">
    <property type="entry name" value="Pili_assmbl_chaperone_N"/>
</dbReference>
<dbReference type="EMBL" id="CP047650">
    <property type="protein sequence ID" value="QHI98978.1"/>
    <property type="molecule type" value="Genomic_DNA"/>
</dbReference>
<feature type="domain" description="Pili assembly chaperone N-terminal" evidence="1">
    <location>
        <begin position="45"/>
        <end position="157"/>
    </location>
</feature>
<protein>
    <submittedName>
        <fullName evidence="2">Fimbria/pilus periplasmic chaperone</fullName>
    </submittedName>
</protein>
<accession>A0A857J880</accession>
<dbReference type="SUPFAM" id="SSF49354">
    <property type="entry name" value="PapD-like"/>
    <property type="match status" value="1"/>
</dbReference>
<organism evidence="2 3">
    <name type="scientific">Xylophilus rhododendri</name>
    <dbReference type="NCBI Taxonomy" id="2697032"/>
    <lineage>
        <taxon>Bacteria</taxon>
        <taxon>Pseudomonadati</taxon>
        <taxon>Pseudomonadota</taxon>
        <taxon>Betaproteobacteria</taxon>
        <taxon>Burkholderiales</taxon>
        <taxon>Xylophilus</taxon>
    </lineage>
</organism>
<dbReference type="GO" id="GO:0030288">
    <property type="term" value="C:outer membrane-bounded periplasmic space"/>
    <property type="evidence" value="ECO:0007669"/>
    <property type="project" value="InterPro"/>
</dbReference>
<dbReference type="InterPro" id="IPR013783">
    <property type="entry name" value="Ig-like_fold"/>
</dbReference>
<dbReference type="Gene3D" id="2.60.40.10">
    <property type="entry name" value="Immunoglobulins"/>
    <property type="match status" value="1"/>
</dbReference>
<sequence>MKIPPRSDARRQLLARGLAVSLLPGLGLTAARAGTPLLIWPIDPIIPAGQQAAALWLENQGGARATLQVRIFDWRQDGGEDRYEPQQGVLPSPPIATIAPGGRQLVRLIATRPATPGVEQPYRVFIDELPTPEQAEADQRAGASVKLQLRYAVPLFIYGAGALPPLSRTRDGLGGPDRDALQPALSWDSMQQDGKPVLVLDNSGAAHARVTAVEWSSPDGRSQVINPGLLGYVLAGARMRFPIAQAIPPKAALRVQINGRPADIRRAAG</sequence>
<dbReference type="PANTHER" id="PTHR30251:SF4">
    <property type="entry name" value="SLR1668 PROTEIN"/>
    <property type="match status" value="1"/>
</dbReference>
<dbReference type="KEGG" id="xyk:GT347_13860"/>
<gene>
    <name evidence="2" type="ORF">GT347_13860</name>
</gene>